<dbReference type="InterPro" id="IPR035965">
    <property type="entry name" value="PAS-like_dom_sf"/>
</dbReference>
<dbReference type="PANTHER" id="PTHR44757:SF2">
    <property type="entry name" value="BIOFILM ARCHITECTURE MAINTENANCE PROTEIN MBAA"/>
    <property type="match status" value="1"/>
</dbReference>
<evidence type="ECO:0000313" key="4">
    <source>
        <dbReference type="EMBL" id="KNZ41319.1"/>
    </source>
</evidence>
<evidence type="ECO:0000259" key="3">
    <source>
        <dbReference type="PROSITE" id="PS50887"/>
    </source>
</evidence>
<organism evidence="4 5">
    <name type="scientific">Acetobacterium bakii</name>
    <dbReference type="NCBI Taxonomy" id="52689"/>
    <lineage>
        <taxon>Bacteria</taxon>
        <taxon>Bacillati</taxon>
        <taxon>Bacillota</taxon>
        <taxon>Clostridia</taxon>
        <taxon>Eubacteriales</taxon>
        <taxon>Eubacteriaceae</taxon>
        <taxon>Acetobacterium</taxon>
    </lineage>
</organism>
<dbReference type="InterPro" id="IPR001633">
    <property type="entry name" value="EAL_dom"/>
</dbReference>
<dbReference type="PROSITE" id="PS50883">
    <property type="entry name" value="EAL"/>
    <property type="match status" value="1"/>
</dbReference>
<dbReference type="EMBL" id="LGYO01000032">
    <property type="protein sequence ID" value="KNZ41319.1"/>
    <property type="molecule type" value="Genomic_DNA"/>
</dbReference>
<reference evidence="5" key="1">
    <citation type="submission" date="2015-07" db="EMBL/GenBank/DDBJ databases">
        <title>Draft genome sequence of Acetobacterium bakii DSM 8293, a potential psychrophilic chemical producer through syngas fermentation.</title>
        <authorList>
            <person name="Song Y."/>
            <person name="Hwang S."/>
            <person name="Cho B.-K."/>
        </authorList>
    </citation>
    <scope>NUCLEOTIDE SEQUENCE [LARGE SCALE GENOMIC DNA]</scope>
    <source>
        <strain evidence="5">DSM 8239</strain>
    </source>
</reference>
<dbReference type="SMART" id="SM00267">
    <property type="entry name" value="GGDEF"/>
    <property type="match status" value="1"/>
</dbReference>
<dbReference type="CDD" id="cd01948">
    <property type="entry name" value="EAL"/>
    <property type="match status" value="1"/>
</dbReference>
<dbReference type="AlphaFoldDB" id="A0A0L6TYH3"/>
<dbReference type="RefSeq" id="WP_050740755.1">
    <property type="nucleotide sequence ID" value="NZ_LGYO01000032.1"/>
</dbReference>
<dbReference type="SMART" id="SM00052">
    <property type="entry name" value="EAL"/>
    <property type="match status" value="1"/>
</dbReference>
<feature type="domain" description="PAS" evidence="1">
    <location>
        <begin position="35"/>
        <end position="105"/>
    </location>
</feature>
<dbReference type="Pfam" id="PF00563">
    <property type="entry name" value="EAL"/>
    <property type="match status" value="1"/>
</dbReference>
<dbReference type="PANTHER" id="PTHR44757">
    <property type="entry name" value="DIGUANYLATE CYCLASE DGCP"/>
    <property type="match status" value="1"/>
</dbReference>
<dbReference type="Proteomes" id="UP000036873">
    <property type="component" value="Unassembled WGS sequence"/>
</dbReference>
<dbReference type="CDD" id="cd00130">
    <property type="entry name" value="PAS"/>
    <property type="match status" value="1"/>
</dbReference>
<dbReference type="SUPFAM" id="SSF55073">
    <property type="entry name" value="Nucleotide cyclase"/>
    <property type="match status" value="1"/>
</dbReference>
<dbReference type="InterPro" id="IPR000014">
    <property type="entry name" value="PAS"/>
</dbReference>
<dbReference type="InterPro" id="IPR029787">
    <property type="entry name" value="Nucleotide_cyclase"/>
</dbReference>
<dbReference type="OrthoDB" id="1908709at2"/>
<dbReference type="PROSITE" id="PS50887">
    <property type="entry name" value="GGDEF"/>
    <property type="match status" value="1"/>
</dbReference>
<dbReference type="CDD" id="cd01949">
    <property type="entry name" value="GGDEF"/>
    <property type="match status" value="1"/>
</dbReference>
<comment type="caution">
    <text evidence="4">The sequence shown here is derived from an EMBL/GenBank/DDBJ whole genome shotgun (WGS) entry which is preliminary data.</text>
</comment>
<evidence type="ECO:0008006" key="6">
    <source>
        <dbReference type="Google" id="ProtNLM"/>
    </source>
</evidence>
<dbReference type="Gene3D" id="3.20.20.450">
    <property type="entry name" value="EAL domain"/>
    <property type="match status" value="1"/>
</dbReference>
<dbReference type="NCBIfam" id="TIGR00254">
    <property type="entry name" value="GGDEF"/>
    <property type="match status" value="1"/>
</dbReference>
<dbReference type="PROSITE" id="PS50112">
    <property type="entry name" value="PAS"/>
    <property type="match status" value="1"/>
</dbReference>
<dbReference type="NCBIfam" id="TIGR00229">
    <property type="entry name" value="sensory_box"/>
    <property type="match status" value="1"/>
</dbReference>
<dbReference type="InterPro" id="IPR000160">
    <property type="entry name" value="GGDEF_dom"/>
</dbReference>
<dbReference type="Pfam" id="PF00990">
    <property type="entry name" value="GGDEF"/>
    <property type="match status" value="1"/>
</dbReference>
<dbReference type="InterPro" id="IPR035919">
    <property type="entry name" value="EAL_sf"/>
</dbReference>
<dbReference type="Gene3D" id="3.30.70.270">
    <property type="match status" value="1"/>
</dbReference>
<feature type="domain" description="EAL" evidence="2">
    <location>
        <begin position="344"/>
        <end position="595"/>
    </location>
</feature>
<dbReference type="SUPFAM" id="SSF141868">
    <property type="entry name" value="EAL domain-like"/>
    <property type="match status" value="1"/>
</dbReference>
<feature type="domain" description="GGDEF" evidence="3">
    <location>
        <begin position="192"/>
        <end position="335"/>
    </location>
</feature>
<evidence type="ECO:0000259" key="2">
    <source>
        <dbReference type="PROSITE" id="PS50883"/>
    </source>
</evidence>
<evidence type="ECO:0000259" key="1">
    <source>
        <dbReference type="PROSITE" id="PS50112"/>
    </source>
</evidence>
<gene>
    <name evidence="4" type="ORF">AKG39_12590</name>
</gene>
<name>A0A0L6TYH3_9FIRM</name>
<dbReference type="Gene3D" id="3.30.450.20">
    <property type="entry name" value="PAS domain"/>
    <property type="match status" value="1"/>
</dbReference>
<dbReference type="InterPro" id="IPR043128">
    <property type="entry name" value="Rev_trsase/Diguanyl_cyclase"/>
</dbReference>
<dbReference type="SUPFAM" id="SSF55785">
    <property type="entry name" value="PYP-like sensor domain (PAS domain)"/>
    <property type="match status" value="1"/>
</dbReference>
<keyword evidence="5" id="KW-1185">Reference proteome</keyword>
<protein>
    <recommendedName>
        <fullName evidence="6">Diguanylate cyclase</fullName>
    </recommendedName>
</protein>
<sequence>MSLNKKANEKKPQIWDENQHYVQQLVKKHSEKKGAGDRFQALIEESETVYEIIEANGTIKYISDASTKVINYKPEKLIGEKIYKLYKGKELEKLAGMIDFVLENPSSKSQNVLTYKKKSGQNVYLEVSMQNLLGNPAIEGILLSFTNVTKRVKTEEKLHYTVTHDELTNLPNRHYFKMLLAEQYALAKEKGTSLAVLMLDFEKLKYINDALGFHFGDQMIIKIMIRLKMFLKSDQLMGRYAEDQFGIIVKNLADMGAYETLAKNLVALFLPPFKVDNYEFEVSMSMGISLFSKECRYMDTRESADGNGEFLIKQANIALLWAKKEGKNKYKYYCTDFSIQNYKQFELRNDFRKAIKKNQFEIFYQPVVKLKNRKILVVEALIRWNHPAWGLVSPDEFIYLAEETGSIIEMEKWMLKELCHNCKTMLKKGLPNPRVMVNFSSIQFFEKNFAQHIHNIFDEFKLNPKLLIVKVTENLLTNESENIQGNIQKLRSMGIKVALNDASFSLSCLKNFNIDVLIMDGSFLNNIFMNKASALMVQTVVNLTRELNIKLMATGIENWEQISFLQQLNCYAGQGNIFSRPLPKNTFKKILEKGTCEPLLPRSTYAELVDERRNYFRLIFHKYLQADLVILKIKEKIMDVGNTKILIRDIGPGGLCFISDIQFPVERAFTLQFETSLLDKKIKVYGNPVHIEELSDHLYQYGVKFSINEDERDNLMKILFEVQIKVKKSTVFEDRSFTADAPADYFKVPGNSAR</sequence>
<evidence type="ECO:0000313" key="5">
    <source>
        <dbReference type="Proteomes" id="UP000036873"/>
    </source>
</evidence>
<dbReference type="InterPro" id="IPR052155">
    <property type="entry name" value="Biofilm_reg_signaling"/>
</dbReference>
<proteinExistence type="predicted"/>
<accession>A0A0L6TYH3</accession>
<dbReference type="STRING" id="52689.AKG39_12590"/>